<name>A0A8E2JRP8_9PEZI</name>
<keyword evidence="11" id="KW-1185">Reference proteome</keyword>
<accession>A0A8E2JRP8</accession>
<protein>
    <recommendedName>
        <fullName evidence="9">alpha-1,2-Mannosidase</fullName>
        <ecNumber evidence="9">3.2.1.-</ecNumber>
    </recommendedName>
</protein>
<keyword evidence="4 9" id="KW-0378">Hydrolase</keyword>
<organism evidence="10 11">
    <name type="scientific">Glonium stellatum</name>
    <dbReference type="NCBI Taxonomy" id="574774"/>
    <lineage>
        <taxon>Eukaryota</taxon>
        <taxon>Fungi</taxon>
        <taxon>Dikarya</taxon>
        <taxon>Ascomycota</taxon>
        <taxon>Pezizomycotina</taxon>
        <taxon>Dothideomycetes</taxon>
        <taxon>Pleosporomycetidae</taxon>
        <taxon>Gloniales</taxon>
        <taxon>Gloniaceae</taxon>
        <taxon>Glonium</taxon>
    </lineage>
</organism>
<dbReference type="InterPro" id="IPR036026">
    <property type="entry name" value="Seven-hairpin_glycosidases"/>
</dbReference>
<dbReference type="PANTHER" id="PTHR11742:SF49">
    <property type="entry name" value="ALPHA-1,2-MANNOSIDASE"/>
    <property type="match status" value="1"/>
</dbReference>
<dbReference type="Proteomes" id="UP000250140">
    <property type="component" value="Unassembled WGS sequence"/>
</dbReference>
<dbReference type="SUPFAM" id="SSF48225">
    <property type="entry name" value="Seven-hairpin glycosidases"/>
    <property type="match status" value="1"/>
</dbReference>
<dbReference type="InterPro" id="IPR001382">
    <property type="entry name" value="Glyco_hydro_47"/>
</dbReference>
<dbReference type="PANTHER" id="PTHR11742">
    <property type="entry name" value="MANNOSYL-OLIGOSACCHARIDE ALPHA-1,2-MANNOSIDASE-RELATED"/>
    <property type="match status" value="1"/>
</dbReference>
<keyword evidence="5 8" id="KW-1015">Disulfide bond</keyword>
<sequence>MKTLIRRWILLYALAFFLVFGFYQLASWDSSLRPARKPSPLSGRITQPVKWKKIPLRYPVSSMIALPSGTPVAIPKIQHDFGIETQGNEEERERRLAAVKQTFLHSWEGYKKHAWLQDEVTPVSGGYKNDFGGRAATLVDTLDTLWIMGLDKEFALALAALKKIDFTTTEVATLNVFETTIRYLGGLLSAYDLSEGKYSILLRKATELGDMLYTAFDTPNRLPITRWNWENGALSGEQEAPSQALSAELGSLSLEFTRLSQITGDPKYFDAVQRISNQFEKSQNDTSIPGLWPVRINPQRESFNLDRTFTFGGMSDSLYEYFPKQHMLLGGLVSQYRRLYIGAIEAAKKHLFFRPLNPGNQDILLSGTVKKNAVNFLSLQPEGQHLACFTGGMVGIAAKIFDRPDDLDVARKLVDGCVWAYESMPTGIMPESFSVVPCPDPDDCAWSRERWYDGVMDGQQRRWVETADEKAAHAQKIIEEDKLAPGFTGITDRRFLLRPEAIESVFILYRITGDTTLQDKAWRMFEAVTQHTNTSIANSAIADVTTPDPERLDSCESFWMAETLKYFYLVFAEPDVVSLDEFVFNTEAHPLRRPQR</sequence>
<gene>
    <name evidence="10" type="ORF">AOQ84DRAFT_389835</name>
</gene>
<dbReference type="GO" id="GO:0036503">
    <property type="term" value="P:ERAD pathway"/>
    <property type="evidence" value="ECO:0007669"/>
    <property type="project" value="UniProtKB-ARBA"/>
</dbReference>
<comment type="cofactor">
    <cofactor evidence="1 7">
        <name>Ca(2+)</name>
        <dbReference type="ChEBI" id="CHEBI:29108"/>
    </cofactor>
</comment>
<feature type="active site" evidence="6">
    <location>
        <position position="500"/>
    </location>
</feature>
<keyword evidence="7" id="KW-0106">Calcium</keyword>
<feature type="active site" description="Proton donor" evidence="6">
    <location>
        <position position="178"/>
    </location>
</feature>
<dbReference type="GO" id="GO:0005509">
    <property type="term" value="F:calcium ion binding"/>
    <property type="evidence" value="ECO:0007669"/>
    <property type="project" value="InterPro"/>
</dbReference>
<evidence type="ECO:0000256" key="5">
    <source>
        <dbReference type="ARBA" id="ARBA00023157"/>
    </source>
</evidence>
<dbReference type="Pfam" id="PF01532">
    <property type="entry name" value="Glyco_hydro_47"/>
    <property type="match status" value="1"/>
</dbReference>
<dbReference type="GO" id="GO:0005783">
    <property type="term" value="C:endoplasmic reticulum"/>
    <property type="evidence" value="ECO:0007669"/>
    <property type="project" value="TreeGrafter"/>
</dbReference>
<dbReference type="Gene3D" id="1.50.10.10">
    <property type="match status" value="1"/>
</dbReference>
<dbReference type="InterPro" id="IPR050749">
    <property type="entry name" value="Glycosyl_Hydrolase_47"/>
</dbReference>
<dbReference type="OrthoDB" id="8118055at2759"/>
<dbReference type="EC" id="3.2.1.-" evidence="9"/>
<evidence type="ECO:0000256" key="2">
    <source>
        <dbReference type="ARBA" id="ARBA00004922"/>
    </source>
</evidence>
<evidence type="ECO:0000313" key="10">
    <source>
        <dbReference type="EMBL" id="OCL06962.1"/>
    </source>
</evidence>
<evidence type="ECO:0000256" key="9">
    <source>
        <dbReference type="RuleBase" id="RU361193"/>
    </source>
</evidence>
<dbReference type="InterPro" id="IPR012341">
    <property type="entry name" value="6hp_glycosidase-like_sf"/>
</dbReference>
<evidence type="ECO:0000256" key="3">
    <source>
        <dbReference type="ARBA" id="ARBA00007658"/>
    </source>
</evidence>
<dbReference type="UniPathway" id="UPA00378"/>
<dbReference type="FunFam" id="1.50.10.10:FF:000037">
    <property type="entry name" value="alpha-1,2-Mannosidase"/>
    <property type="match status" value="1"/>
</dbReference>
<proteinExistence type="inferred from homology"/>
<dbReference type="AlphaFoldDB" id="A0A8E2JRP8"/>
<keyword evidence="9" id="KW-0326">Glycosidase</keyword>
<evidence type="ECO:0000313" key="11">
    <source>
        <dbReference type="Proteomes" id="UP000250140"/>
    </source>
</evidence>
<dbReference type="GO" id="GO:0016020">
    <property type="term" value="C:membrane"/>
    <property type="evidence" value="ECO:0007669"/>
    <property type="project" value="InterPro"/>
</dbReference>
<feature type="active site" description="Proton donor" evidence="6">
    <location>
        <position position="431"/>
    </location>
</feature>
<evidence type="ECO:0000256" key="4">
    <source>
        <dbReference type="ARBA" id="ARBA00022801"/>
    </source>
</evidence>
<feature type="binding site" evidence="7">
    <location>
        <position position="586"/>
    </location>
    <ligand>
        <name>Ca(2+)</name>
        <dbReference type="ChEBI" id="CHEBI:29108"/>
    </ligand>
</feature>
<evidence type="ECO:0000256" key="7">
    <source>
        <dbReference type="PIRSR" id="PIRSR601382-2"/>
    </source>
</evidence>
<keyword evidence="7" id="KW-0479">Metal-binding</keyword>
<dbReference type="GO" id="GO:0004571">
    <property type="term" value="F:mannosyl-oligosaccharide 1,2-alpha-mannosidase activity"/>
    <property type="evidence" value="ECO:0007669"/>
    <property type="project" value="InterPro"/>
</dbReference>
<dbReference type="EMBL" id="KV749950">
    <property type="protein sequence ID" value="OCL06962.1"/>
    <property type="molecule type" value="Genomic_DNA"/>
</dbReference>
<dbReference type="GO" id="GO:0005975">
    <property type="term" value="P:carbohydrate metabolic process"/>
    <property type="evidence" value="ECO:0007669"/>
    <property type="project" value="InterPro"/>
</dbReference>
<comment type="similarity">
    <text evidence="3 9">Belongs to the glycosyl hydrolase 47 family.</text>
</comment>
<feature type="active site" evidence="6">
    <location>
        <position position="316"/>
    </location>
</feature>
<reference evidence="10 11" key="1">
    <citation type="journal article" date="2016" name="Nat. Commun.">
        <title>Ectomycorrhizal ecology is imprinted in the genome of the dominant symbiotic fungus Cenococcum geophilum.</title>
        <authorList>
            <consortium name="DOE Joint Genome Institute"/>
            <person name="Peter M."/>
            <person name="Kohler A."/>
            <person name="Ohm R.A."/>
            <person name="Kuo A."/>
            <person name="Krutzmann J."/>
            <person name="Morin E."/>
            <person name="Arend M."/>
            <person name="Barry K.W."/>
            <person name="Binder M."/>
            <person name="Choi C."/>
            <person name="Clum A."/>
            <person name="Copeland A."/>
            <person name="Grisel N."/>
            <person name="Haridas S."/>
            <person name="Kipfer T."/>
            <person name="LaButti K."/>
            <person name="Lindquist E."/>
            <person name="Lipzen A."/>
            <person name="Maire R."/>
            <person name="Meier B."/>
            <person name="Mihaltcheva S."/>
            <person name="Molinier V."/>
            <person name="Murat C."/>
            <person name="Poggeler S."/>
            <person name="Quandt C.A."/>
            <person name="Sperisen C."/>
            <person name="Tritt A."/>
            <person name="Tisserant E."/>
            <person name="Crous P.W."/>
            <person name="Henrissat B."/>
            <person name="Nehls U."/>
            <person name="Egli S."/>
            <person name="Spatafora J.W."/>
            <person name="Grigoriev I.V."/>
            <person name="Martin F.M."/>
        </authorList>
    </citation>
    <scope>NUCLEOTIDE SEQUENCE [LARGE SCALE GENOMIC DNA]</scope>
    <source>
        <strain evidence="10 11">CBS 207.34</strain>
    </source>
</reference>
<evidence type="ECO:0000256" key="1">
    <source>
        <dbReference type="ARBA" id="ARBA00001913"/>
    </source>
</evidence>
<feature type="disulfide bond" evidence="8">
    <location>
        <begin position="388"/>
        <end position="417"/>
    </location>
</feature>
<dbReference type="PRINTS" id="PR00747">
    <property type="entry name" value="GLYHDRLASE47"/>
</dbReference>
<comment type="pathway">
    <text evidence="2">Protein modification; protein glycosylation.</text>
</comment>
<evidence type="ECO:0000256" key="8">
    <source>
        <dbReference type="PIRSR" id="PIRSR601382-3"/>
    </source>
</evidence>
<evidence type="ECO:0000256" key="6">
    <source>
        <dbReference type="PIRSR" id="PIRSR601382-1"/>
    </source>
</evidence>